<protein>
    <submittedName>
        <fullName evidence="6">DUF2585 domain-containing protein</fullName>
    </submittedName>
</protein>
<dbReference type="InterPro" id="IPR019691">
    <property type="entry name" value="DUF2585"/>
</dbReference>
<dbReference type="EMBL" id="CP034086">
    <property type="protein sequence ID" value="AZG76654.1"/>
    <property type="molecule type" value="Genomic_DNA"/>
</dbReference>
<dbReference type="Pfam" id="PF10755">
    <property type="entry name" value="DUF2585"/>
    <property type="match status" value="1"/>
</dbReference>
<feature type="transmembrane region" description="Helical" evidence="5">
    <location>
        <begin position="59"/>
        <end position="79"/>
    </location>
</feature>
<keyword evidence="2 5" id="KW-0812">Transmembrane</keyword>
<evidence type="ECO:0000256" key="5">
    <source>
        <dbReference type="SAM" id="Phobius"/>
    </source>
</evidence>
<dbReference type="Proteomes" id="UP000273982">
    <property type="component" value="Chromosome"/>
</dbReference>
<sequence>MSMSASTAYYVTAAAIAALIVQAGALWALGRPFLCACGEFKLWEGDAASPGLSQQLTDWYSFTHIIHGVLFYFLLWLAAPGLSVGQRFMIALALEVGWEILENTPFAIRHYRKQPPAQNYAGDSIVNSLADTLAMALGFVLAWRLPALAVVAISVLLEVGVALNIRDNFTLNLLSFIYPFEFIRRWQNGAP</sequence>
<gene>
    <name evidence="6" type="ORF">EHO51_07935</name>
</gene>
<dbReference type="GO" id="GO:0005886">
    <property type="term" value="C:plasma membrane"/>
    <property type="evidence" value="ECO:0007669"/>
    <property type="project" value="InterPro"/>
</dbReference>
<keyword evidence="1" id="KW-1003">Cell membrane</keyword>
<organism evidence="6 7">
    <name type="scientific">Methylocystis rosea</name>
    <dbReference type="NCBI Taxonomy" id="173366"/>
    <lineage>
        <taxon>Bacteria</taxon>
        <taxon>Pseudomonadati</taxon>
        <taxon>Pseudomonadota</taxon>
        <taxon>Alphaproteobacteria</taxon>
        <taxon>Hyphomicrobiales</taxon>
        <taxon>Methylocystaceae</taxon>
        <taxon>Methylocystis</taxon>
    </lineage>
</organism>
<evidence type="ECO:0000313" key="7">
    <source>
        <dbReference type="Proteomes" id="UP000273982"/>
    </source>
</evidence>
<evidence type="ECO:0000256" key="4">
    <source>
        <dbReference type="ARBA" id="ARBA00023136"/>
    </source>
</evidence>
<accession>A0A3G8M4T6</accession>
<proteinExistence type="predicted"/>
<feature type="transmembrane region" description="Helical" evidence="5">
    <location>
        <begin position="147"/>
        <end position="165"/>
    </location>
</feature>
<keyword evidence="4 5" id="KW-0472">Membrane</keyword>
<evidence type="ECO:0000256" key="3">
    <source>
        <dbReference type="ARBA" id="ARBA00022989"/>
    </source>
</evidence>
<dbReference type="KEGG" id="mros:EHO51_07935"/>
<evidence type="ECO:0000256" key="1">
    <source>
        <dbReference type="ARBA" id="ARBA00022475"/>
    </source>
</evidence>
<evidence type="ECO:0000313" key="6">
    <source>
        <dbReference type="EMBL" id="AZG76654.1"/>
    </source>
</evidence>
<keyword evidence="3 5" id="KW-1133">Transmembrane helix</keyword>
<name>A0A3G8M4T6_9HYPH</name>
<evidence type="ECO:0000256" key="2">
    <source>
        <dbReference type="ARBA" id="ARBA00022692"/>
    </source>
</evidence>
<reference evidence="6 7" key="1">
    <citation type="submission" date="2018-11" db="EMBL/GenBank/DDBJ databases">
        <title>Genome squencing of methanotrophic bacteria isolated from alkaline groundwater in Korea.</title>
        <authorList>
            <person name="Nguyen L.N."/>
        </authorList>
    </citation>
    <scope>NUCLEOTIDE SEQUENCE [LARGE SCALE GENOMIC DNA]</scope>
    <source>
        <strain evidence="6 7">GW6</strain>
    </source>
</reference>
<dbReference type="AlphaFoldDB" id="A0A3G8M4T6"/>